<keyword evidence="1" id="KW-0812">Transmembrane</keyword>
<gene>
    <name evidence="2" type="ORF">H5410_036109</name>
</gene>
<protein>
    <submittedName>
        <fullName evidence="2">Uncharacterized protein</fullName>
    </submittedName>
</protein>
<dbReference type="AlphaFoldDB" id="A0A9J5Y3T5"/>
<feature type="transmembrane region" description="Helical" evidence="1">
    <location>
        <begin position="144"/>
        <end position="161"/>
    </location>
</feature>
<dbReference type="EMBL" id="JACXVP010000007">
    <property type="protein sequence ID" value="KAG5594877.1"/>
    <property type="molecule type" value="Genomic_DNA"/>
</dbReference>
<evidence type="ECO:0000256" key="1">
    <source>
        <dbReference type="SAM" id="Phobius"/>
    </source>
</evidence>
<keyword evidence="1" id="KW-1133">Transmembrane helix</keyword>
<accession>A0A9J5Y3T5</accession>
<reference evidence="2 3" key="1">
    <citation type="submission" date="2020-09" db="EMBL/GenBank/DDBJ databases">
        <title>De no assembly of potato wild relative species, Solanum commersonii.</title>
        <authorList>
            <person name="Cho K."/>
        </authorList>
    </citation>
    <scope>NUCLEOTIDE SEQUENCE [LARGE SCALE GENOMIC DNA]</scope>
    <source>
        <strain evidence="2">LZ3.2</strain>
        <tissue evidence="2">Leaf</tissue>
    </source>
</reference>
<evidence type="ECO:0000313" key="2">
    <source>
        <dbReference type="EMBL" id="KAG5594877.1"/>
    </source>
</evidence>
<keyword evidence="3" id="KW-1185">Reference proteome</keyword>
<dbReference type="Proteomes" id="UP000824120">
    <property type="component" value="Chromosome 7"/>
</dbReference>
<proteinExistence type="predicted"/>
<keyword evidence="1" id="KW-0472">Membrane</keyword>
<comment type="caution">
    <text evidence="2">The sequence shown here is derived from an EMBL/GenBank/DDBJ whole genome shotgun (WGS) entry which is preliminary data.</text>
</comment>
<evidence type="ECO:0000313" key="3">
    <source>
        <dbReference type="Proteomes" id="UP000824120"/>
    </source>
</evidence>
<organism evidence="2 3">
    <name type="scientific">Solanum commersonii</name>
    <name type="common">Commerson's wild potato</name>
    <name type="synonym">Commerson's nightshade</name>
    <dbReference type="NCBI Taxonomy" id="4109"/>
    <lineage>
        <taxon>Eukaryota</taxon>
        <taxon>Viridiplantae</taxon>
        <taxon>Streptophyta</taxon>
        <taxon>Embryophyta</taxon>
        <taxon>Tracheophyta</taxon>
        <taxon>Spermatophyta</taxon>
        <taxon>Magnoliopsida</taxon>
        <taxon>eudicotyledons</taxon>
        <taxon>Gunneridae</taxon>
        <taxon>Pentapetalae</taxon>
        <taxon>asterids</taxon>
        <taxon>lamiids</taxon>
        <taxon>Solanales</taxon>
        <taxon>Solanaceae</taxon>
        <taxon>Solanoideae</taxon>
        <taxon>Solaneae</taxon>
        <taxon>Solanum</taxon>
    </lineage>
</organism>
<sequence length="170" mass="19076">MLTHFLGHQSSGFCFTTSLSGKPKTHRPTSNLGKKNSFLQVSIKTLSKLERKILAKIEFKVFIDCAAEDCSATLVEMADEPEIRPLVSSLPSVTILLCETNRRLTDCSFPRLLIHFLQGFTYYNKGGFMSFRQLAKLNSAIRRIPFLVLFSLICSILRLSVHASTKTSNT</sequence>
<name>A0A9J5Y3T5_SOLCO</name>